<gene>
    <name evidence="4" type="ORF">CHILSU_LOCUS2503</name>
</gene>
<protein>
    <recommendedName>
        <fullName evidence="3">Arrestin C-terminal-like domain-containing protein</fullName>
    </recommendedName>
</protein>
<accession>A0ABN8AZ31</accession>
<evidence type="ECO:0000313" key="5">
    <source>
        <dbReference type="Proteomes" id="UP001153292"/>
    </source>
</evidence>
<dbReference type="SUPFAM" id="SSF81296">
    <property type="entry name" value="E set domains"/>
    <property type="match status" value="2"/>
</dbReference>
<evidence type="ECO:0000256" key="2">
    <source>
        <dbReference type="ARBA" id="ARBA00022606"/>
    </source>
</evidence>
<keyword evidence="5" id="KW-1185">Reference proteome</keyword>
<feature type="domain" description="Arrestin C-terminal-like" evidence="3">
    <location>
        <begin position="179"/>
        <end position="308"/>
    </location>
</feature>
<organism evidence="4 5">
    <name type="scientific">Chilo suppressalis</name>
    <name type="common">Asiatic rice borer moth</name>
    <dbReference type="NCBI Taxonomy" id="168631"/>
    <lineage>
        <taxon>Eukaryota</taxon>
        <taxon>Metazoa</taxon>
        <taxon>Ecdysozoa</taxon>
        <taxon>Arthropoda</taxon>
        <taxon>Hexapoda</taxon>
        <taxon>Insecta</taxon>
        <taxon>Pterygota</taxon>
        <taxon>Neoptera</taxon>
        <taxon>Endopterygota</taxon>
        <taxon>Lepidoptera</taxon>
        <taxon>Glossata</taxon>
        <taxon>Ditrysia</taxon>
        <taxon>Pyraloidea</taxon>
        <taxon>Crambidae</taxon>
        <taxon>Crambinae</taxon>
        <taxon>Chilo</taxon>
    </lineage>
</organism>
<dbReference type="InterPro" id="IPR011022">
    <property type="entry name" value="Arrestin_C-like"/>
</dbReference>
<dbReference type="Pfam" id="PF02752">
    <property type="entry name" value="Arrestin_C"/>
    <property type="match status" value="1"/>
</dbReference>
<keyword evidence="2" id="KW-0716">Sensory transduction</keyword>
<name>A0ABN8AZ31_CHISP</name>
<sequence>MLNKNQILKSYTCKMTWENNCVVKLNSDSTESFYCGDIVTGTVILKFKRKENIERIDFVVCGTSKASWTRPSPTIPHIKFYSQKKKVLHIDIDLFGNIKGKPVEAGEYEYPFCFALPQDLPSSFESSIAKVEYSIKIKCTGSFKFNKTQPFVVLGNVNLNHIEKYLEPSCHEINKIFWNNGPISCLVKTYTAFSSNQSVPIEVTITNKRKIKLYKLSAFLVQKLKYTMTQGHADEEKIVCKISKKDFQNLEKETCSLNLNIPHLIPSSIYTQDPMIGISYVLRVQLKLPFHLATLSEDIPVIVATVPVLHYDIDEF</sequence>
<proteinExistence type="inferred from homology"/>
<dbReference type="PANTHER" id="PTHR11188">
    <property type="entry name" value="ARRESTIN DOMAIN CONTAINING PROTEIN"/>
    <property type="match status" value="1"/>
</dbReference>
<evidence type="ECO:0000313" key="4">
    <source>
        <dbReference type="EMBL" id="CAH0399362.1"/>
    </source>
</evidence>
<feature type="domain" description="Arrestin C-terminal-like" evidence="3">
    <location>
        <begin position="17"/>
        <end position="159"/>
    </location>
</feature>
<dbReference type="EMBL" id="OU963907">
    <property type="protein sequence ID" value="CAH0399362.1"/>
    <property type="molecule type" value="Genomic_DNA"/>
</dbReference>
<dbReference type="Proteomes" id="UP001153292">
    <property type="component" value="Chromosome 14"/>
</dbReference>
<dbReference type="InterPro" id="IPR014756">
    <property type="entry name" value="Ig_E-set"/>
</dbReference>
<dbReference type="InterPro" id="IPR050357">
    <property type="entry name" value="Arrestin_domain-protein"/>
</dbReference>
<reference evidence="4" key="1">
    <citation type="submission" date="2021-12" db="EMBL/GenBank/DDBJ databases">
        <authorList>
            <person name="King R."/>
        </authorList>
    </citation>
    <scope>NUCLEOTIDE SEQUENCE</scope>
</reference>
<dbReference type="SMART" id="SM01017">
    <property type="entry name" value="Arrestin_C"/>
    <property type="match status" value="2"/>
</dbReference>
<dbReference type="InterPro" id="IPR014752">
    <property type="entry name" value="Arrestin-like_C"/>
</dbReference>
<dbReference type="InterPro" id="IPR011021">
    <property type="entry name" value="Arrestin-like_N"/>
</dbReference>
<dbReference type="Gene3D" id="2.60.40.640">
    <property type="match status" value="2"/>
</dbReference>
<evidence type="ECO:0000256" key="1">
    <source>
        <dbReference type="ARBA" id="ARBA00005298"/>
    </source>
</evidence>
<dbReference type="PANTHER" id="PTHR11188:SF17">
    <property type="entry name" value="FI21816P1"/>
    <property type="match status" value="1"/>
</dbReference>
<evidence type="ECO:0000259" key="3">
    <source>
        <dbReference type="SMART" id="SM01017"/>
    </source>
</evidence>
<dbReference type="Pfam" id="PF00339">
    <property type="entry name" value="Arrestin_N"/>
    <property type="match status" value="1"/>
</dbReference>
<comment type="similarity">
    <text evidence="1">Belongs to the arrestin family.</text>
</comment>